<keyword evidence="1" id="KW-0479">Metal-binding</keyword>
<dbReference type="AlphaFoldDB" id="A0A1S2PF02"/>
<dbReference type="SUPFAM" id="SSF158745">
    <property type="entry name" value="LanC-like"/>
    <property type="match status" value="1"/>
</dbReference>
<evidence type="ECO:0000256" key="1">
    <source>
        <dbReference type="PIRSR" id="PIRSR607822-1"/>
    </source>
</evidence>
<feature type="binding site" evidence="1">
    <location>
        <position position="257"/>
    </location>
    <ligand>
        <name>Zn(2+)</name>
        <dbReference type="ChEBI" id="CHEBI:29105"/>
    </ligand>
</feature>
<sequence>MVGVPALQWSALDTAFGDVGLAVAFGYMLRVEPDSGWDEAAHSYIARSAAALETSPHIGLGLYRGISGLAFAMRYLSLRGQRYARALGRVDSLLVDQSTATLDRLPDAGCTASDQYDLISGVVGVGAYLSTMTDAPSAVPLLHRLLGRLVAWSGRSAPDGFWTSAAPLPEPGRPPKDSPVRCLDLGVAHGISGVLALLAVCARHGVDVRGMHGAADRLVTAVRHGLTDTPWGPDVAYRRHDSHPHHETSTPSRVAWCYGNLGVARSLQLAGLAFSEPAWGQLAHQLMRSAIRRPPDVTRISAPTFCHGQAGVLHLLTRFQDDLPFHDPLLTEYAESCLRSVLGQYGPQKKFGFSDFHPLTGPVDNPGLLEGAAGVALVLASLAGDVPPDWERLFLIG</sequence>
<dbReference type="Proteomes" id="UP000179642">
    <property type="component" value="Unassembled WGS sequence"/>
</dbReference>
<name>A0A1S2PF02_9ACTN</name>
<dbReference type="InterPro" id="IPR033889">
    <property type="entry name" value="LanC"/>
</dbReference>
<accession>A0A1S2PF02</accession>
<dbReference type="Pfam" id="PF05147">
    <property type="entry name" value="LANC_like"/>
    <property type="match status" value="1"/>
</dbReference>
<evidence type="ECO:0008006" key="4">
    <source>
        <dbReference type="Google" id="ProtNLM"/>
    </source>
</evidence>
<dbReference type="EMBL" id="MLYO01000081">
    <property type="protein sequence ID" value="OIJ92303.1"/>
    <property type="molecule type" value="Genomic_DNA"/>
</dbReference>
<dbReference type="SMART" id="SM01260">
    <property type="entry name" value="LANC_like"/>
    <property type="match status" value="1"/>
</dbReference>
<feature type="binding site" evidence="1">
    <location>
        <position position="307"/>
    </location>
    <ligand>
        <name>Zn(2+)</name>
        <dbReference type="ChEBI" id="CHEBI:29105"/>
    </ligand>
</feature>
<organism evidence="2 3">
    <name type="scientific">Streptomyces monashensis</name>
    <dbReference type="NCBI Taxonomy" id="1678012"/>
    <lineage>
        <taxon>Bacteria</taxon>
        <taxon>Bacillati</taxon>
        <taxon>Actinomycetota</taxon>
        <taxon>Actinomycetes</taxon>
        <taxon>Kitasatosporales</taxon>
        <taxon>Streptomycetaceae</taxon>
        <taxon>Streptomyces</taxon>
    </lineage>
</organism>
<protein>
    <recommendedName>
        <fullName evidence="4">Lanthionine synthetase</fullName>
    </recommendedName>
</protein>
<dbReference type="CDD" id="cd04793">
    <property type="entry name" value="LanC"/>
    <property type="match status" value="1"/>
</dbReference>
<gene>
    <name evidence="2" type="ORF">BIV23_38825</name>
</gene>
<dbReference type="GO" id="GO:0031179">
    <property type="term" value="P:peptide modification"/>
    <property type="evidence" value="ECO:0007669"/>
    <property type="project" value="InterPro"/>
</dbReference>
<dbReference type="PRINTS" id="PR01950">
    <property type="entry name" value="LANCSUPER"/>
</dbReference>
<evidence type="ECO:0000313" key="2">
    <source>
        <dbReference type="EMBL" id="OIJ92303.1"/>
    </source>
</evidence>
<dbReference type="GO" id="GO:0046872">
    <property type="term" value="F:metal ion binding"/>
    <property type="evidence" value="ECO:0007669"/>
    <property type="project" value="UniProtKB-KW"/>
</dbReference>
<dbReference type="Gene3D" id="1.50.10.20">
    <property type="match status" value="1"/>
</dbReference>
<keyword evidence="1" id="KW-0862">Zinc</keyword>
<keyword evidence="3" id="KW-1185">Reference proteome</keyword>
<reference evidence="2 3" key="1">
    <citation type="submission" date="2016-10" db="EMBL/GenBank/DDBJ databases">
        <title>Genome sequence of Streptomyces sp. MUSC 1.</title>
        <authorList>
            <person name="Lee L.-H."/>
            <person name="Ser H.-L."/>
            <person name="Law J.W.-F."/>
        </authorList>
    </citation>
    <scope>NUCLEOTIDE SEQUENCE [LARGE SCALE GENOMIC DNA]</scope>
    <source>
        <strain evidence="2 3">MUSC 1</strain>
    </source>
</reference>
<comment type="caution">
    <text evidence="2">The sequence shown here is derived from an EMBL/GenBank/DDBJ whole genome shotgun (WGS) entry which is preliminary data.</text>
</comment>
<dbReference type="PRINTS" id="PR01955">
    <property type="entry name" value="LANCFRANKIA"/>
</dbReference>
<evidence type="ECO:0000313" key="3">
    <source>
        <dbReference type="Proteomes" id="UP000179642"/>
    </source>
</evidence>
<dbReference type="InterPro" id="IPR007822">
    <property type="entry name" value="LANC-like"/>
</dbReference>
<feature type="binding site" evidence="1">
    <location>
        <position position="306"/>
    </location>
    <ligand>
        <name>Zn(2+)</name>
        <dbReference type="ChEBI" id="CHEBI:29105"/>
    </ligand>
</feature>
<proteinExistence type="predicted"/>